<dbReference type="Proteomes" id="UP001150907">
    <property type="component" value="Unassembled WGS sequence"/>
</dbReference>
<organism evidence="6 7">
    <name type="scientific">Coemansia thaxteri</name>
    <dbReference type="NCBI Taxonomy" id="2663907"/>
    <lineage>
        <taxon>Eukaryota</taxon>
        <taxon>Fungi</taxon>
        <taxon>Fungi incertae sedis</taxon>
        <taxon>Zoopagomycota</taxon>
        <taxon>Kickxellomycotina</taxon>
        <taxon>Kickxellomycetes</taxon>
        <taxon>Kickxellales</taxon>
        <taxon>Kickxellaceae</taxon>
        <taxon>Coemansia</taxon>
    </lineage>
</organism>
<feature type="transmembrane region" description="Helical" evidence="5">
    <location>
        <begin position="194"/>
        <end position="215"/>
    </location>
</feature>
<dbReference type="EMBL" id="JANBQF010001264">
    <property type="protein sequence ID" value="KAJ1997633.1"/>
    <property type="molecule type" value="Genomic_DNA"/>
</dbReference>
<evidence type="ECO:0000256" key="2">
    <source>
        <dbReference type="ARBA" id="ARBA00022692"/>
    </source>
</evidence>
<comment type="subcellular location">
    <subcellularLocation>
        <location evidence="1">Membrane</location>
        <topology evidence="1">Multi-pass membrane protein</topology>
    </subcellularLocation>
</comment>
<evidence type="ECO:0000313" key="6">
    <source>
        <dbReference type="EMBL" id="KAJ1997633.1"/>
    </source>
</evidence>
<evidence type="ECO:0000256" key="1">
    <source>
        <dbReference type="ARBA" id="ARBA00004141"/>
    </source>
</evidence>
<evidence type="ECO:0000313" key="7">
    <source>
        <dbReference type="Proteomes" id="UP001150907"/>
    </source>
</evidence>
<protein>
    <submittedName>
        <fullName evidence="6">Uncharacterized protein</fullName>
    </submittedName>
</protein>
<comment type="caution">
    <text evidence="6">The sequence shown here is derived from an EMBL/GenBank/DDBJ whole genome shotgun (WGS) entry which is preliminary data.</text>
</comment>
<feature type="transmembrane region" description="Helical" evidence="5">
    <location>
        <begin position="59"/>
        <end position="80"/>
    </location>
</feature>
<keyword evidence="3 5" id="KW-1133">Transmembrane helix</keyword>
<name>A0A9W8B724_9FUNG</name>
<evidence type="ECO:0000256" key="3">
    <source>
        <dbReference type="ARBA" id="ARBA00022989"/>
    </source>
</evidence>
<keyword evidence="7" id="KW-1185">Reference proteome</keyword>
<accession>A0A9W8B724</accession>
<evidence type="ECO:0000256" key="5">
    <source>
        <dbReference type="SAM" id="Phobius"/>
    </source>
</evidence>
<keyword evidence="2 5" id="KW-0812">Transmembrane</keyword>
<dbReference type="PANTHER" id="PTHR46283">
    <property type="entry name" value="E3 UBIQUITIN-PROTEIN LIGASE MARCH5"/>
    <property type="match status" value="1"/>
</dbReference>
<gene>
    <name evidence="6" type="ORF">H4R26_005760</name>
</gene>
<reference evidence="6" key="1">
    <citation type="submission" date="2022-07" db="EMBL/GenBank/DDBJ databases">
        <title>Phylogenomic reconstructions and comparative analyses of Kickxellomycotina fungi.</title>
        <authorList>
            <person name="Reynolds N.K."/>
            <person name="Stajich J.E."/>
            <person name="Barry K."/>
            <person name="Grigoriev I.V."/>
            <person name="Crous P."/>
            <person name="Smith M.E."/>
        </authorList>
    </citation>
    <scope>NUCLEOTIDE SEQUENCE</scope>
    <source>
        <strain evidence="6">IMI 214461</strain>
    </source>
</reference>
<feature type="transmembrane region" description="Helical" evidence="5">
    <location>
        <begin position="21"/>
        <end position="39"/>
    </location>
</feature>
<feature type="transmembrane region" description="Helical" evidence="5">
    <location>
        <begin position="164"/>
        <end position="182"/>
    </location>
</feature>
<dbReference type="OrthoDB" id="5817083at2759"/>
<proteinExistence type="predicted"/>
<dbReference type="GO" id="GO:0016020">
    <property type="term" value="C:membrane"/>
    <property type="evidence" value="ECO:0007669"/>
    <property type="project" value="UniProtKB-SubCell"/>
</dbReference>
<dbReference type="AlphaFoldDB" id="A0A9W8B724"/>
<evidence type="ECO:0000256" key="4">
    <source>
        <dbReference type="ARBA" id="ARBA00023136"/>
    </source>
</evidence>
<keyword evidence="4 5" id="KW-0472">Membrane</keyword>
<sequence length="230" mass="26123">MTVYGETVGKRLLNAPEKLGAMRWAMLSSIPLTLILSRFQASMMYLPVTALLLAPRPLLMQWPMSPSLTLMALPAISTLYRRFWRMTLGRLEHRWESHVPPEQSIFTIQGFEMHADTPARGELLVLDQVANENEQQGFARADRNFEALIMLNGVSLRRTVVESLLLPAISSLCGTLIAKLPFVRSGLSQFSKAVLGGCAYFVVKDLVRIFYKYLLFRSRSSRYIKGRKRL</sequence>